<evidence type="ECO:0000313" key="1">
    <source>
        <dbReference type="EMBL" id="GGH91559.1"/>
    </source>
</evidence>
<gene>
    <name evidence="1" type="ORF">GCM10007170_07990</name>
</gene>
<reference evidence="2" key="1">
    <citation type="journal article" date="2019" name="Int. J. Syst. Evol. Microbiol.">
        <title>The Global Catalogue of Microorganisms (GCM) 10K type strain sequencing project: providing services to taxonomists for standard genome sequencing and annotation.</title>
        <authorList>
            <consortium name="The Broad Institute Genomics Platform"/>
            <consortium name="The Broad Institute Genome Sequencing Center for Infectious Disease"/>
            <person name="Wu L."/>
            <person name="Ma J."/>
        </authorList>
    </citation>
    <scope>NUCLEOTIDE SEQUENCE [LARGE SCALE GENOMIC DNA]</scope>
    <source>
        <strain evidence="2">CGMCC 1.12778</strain>
    </source>
</reference>
<keyword evidence="2" id="KW-1185">Reference proteome</keyword>
<sequence>MPKVERVLDSRVSPERIRGTLLDFSPRRPDVWPGIYPPLYEVYPVSEAPADLREGSKSPGGTVWAREHYDWSDPQVVTWTVRESNFCAPGSYVSARIEPGEDGGHGST</sequence>
<comment type="caution">
    <text evidence="1">The sequence shown here is derived from an EMBL/GenBank/DDBJ whole genome shotgun (WGS) entry which is preliminary data.</text>
</comment>
<dbReference type="EMBL" id="BMFW01000003">
    <property type="protein sequence ID" value="GGH91559.1"/>
    <property type="molecule type" value="Genomic_DNA"/>
</dbReference>
<protein>
    <submittedName>
        <fullName evidence="1">Uncharacterized protein</fullName>
    </submittedName>
</protein>
<organism evidence="1 2">
    <name type="scientific">Arthrobacter liuii</name>
    <dbReference type="NCBI Taxonomy" id="1476996"/>
    <lineage>
        <taxon>Bacteria</taxon>
        <taxon>Bacillati</taxon>
        <taxon>Actinomycetota</taxon>
        <taxon>Actinomycetes</taxon>
        <taxon>Micrococcales</taxon>
        <taxon>Micrococcaceae</taxon>
        <taxon>Arthrobacter</taxon>
    </lineage>
</organism>
<dbReference type="Proteomes" id="UP000643279">
    <property type="component" value="Unassembled WGS sequence"/>
</dbReference>
<accession>A0ABQ2ALD1</accession>
<evidence type="ECO:0000313" key="2">
    <source>
        <dbReference type="Proteomes" id="UP000643279"/>
    </source>
</evidence>
<name>A0ABQ2ALD1_9MICC</name>
<proteinExistence type="predicted"/>